<dbReference type="SUPFAM" id="SSF48452">
    <property type="entry name" value="TPR-like"/>
    <property type="match status" value="1"/>
</dbReference>
<dbReference type="InterPro" id="IPR036869">
    <property type="entry name" value="J_dom_sf"/>
</dbReference>
<dbReference type="GO" id="GO:0031982">
    <property type="term" value="C:vesicle"/>
    <property type="evidence" value="ECO:0007669"/>
    <property type="project" value="TreeGrafter"/>
</dbReference>
<feature type="non-terminal residue" evidence="3">
    <location>
        <position position="678"/>
    </location>
</feature>
<accession>A0AAD4BFU9</accession>
<organism evidence="3 4">
    <name type="scientific">Boletus edulis BED1</name>
    <dbReference type="NCBI Taxonomy" id="1328754"/>
    <lineage>
        <taxon>Eukaryota</taxon>
        <taxon>Fungi</taxon>
        <taxon>Dikarya</taxon>
        <taxon>Basidiomycota</taxon>
        <taxon>Agaricomycotina</taxon>
        <taxon>Agaricomycetes</taxon>
        <taxon>Agaricomycetidae</taxon>
        <taxon>Boletales</taxon>
        <taxon>Boletineae</taxon>
        <taxon>Boletaceae</taxon>
        <taxon>Boletoideae</taxon>
        <taxon>Boletus</taxon>
    </lineage>
</organism>
<reference evidence="3" key="1">
    <citation type="submission" date="2019-10" db="EMBL/GenBank/DDBJ databases">
        <authorList>
            <consortium name="DOE Joint Genome Institute"/>
            <person name="Kuo A."/>
            <person name="Miyauchi S."/>
            <person name="Kiss E."/>
            <person name="Drula E."/>
            <person name="Kohler A."/>
            <person name="Sanchez-Garcia M."/>
            <person name="Andreopoulos B."/>
            <person name="Barry K.W."/>
            <person name="Bonito G."/>
            <person name="Buee M."/>
            <person name="Carver A."/>
            <person name="Chen C."/>
            <person name="Cichocki N."/>
            <person name="Clum A."/>
            <person name="Culley D."/>
            <person name="Crous P.W."/>
            <person name="Fauchery L."/>
            <person name="Girlanda M."/>
            <person name="Hayes R."/>
            <person name="Keri Z."/>
            <person name="LaButti K."/>
            <person name="Lipzen A."/>
            <person name="Lombard V."/>
            <person name="Magnuson J."/>
            <person name="Maillard F."/>
            <person name="Morin E."/>
            <person name="Murat C."/>
            <person name="Nolan M."/>
            <person name="Ohm R."/>
            <person name="Pangilinan J."/>
            <person name="Pereira M."/>
            <person name="Perotto S."/>
            <person name="Peter M."/>
            <person name="Riley R."/>
            <person name="Sitrit Y."/>
            <person name="Stielow B."/>
            <person name="Szollosi G."/>
            <person name="Zifcakova L."/>
            <person name="Stursova M."/>
            <person name="Spatafora J.W."/>
            <person name="Tedersoo L."/>
            <person name="Vaario L.-M."/>
            <person name="Yamada A."/>
            <person name="Yan M."/>
            <person name="Wang P."/>
            <person name="Xu J."/>
            <person name="Bruns T."/>
            <person name="Baldrian P."/>
            <person name="Vilgalys R."/>
            <person name="Henrissat B."/>
            <person name="Grigoriev I.V."/>
            <person name="Hibbett D."/>
            <person name="Nagy L.G."/>
            <person name="Martin F.M."/>
        </authorList>
    </citation>
    <scope>NUCLEOTIDE SEQUENCE</scope>
    <source>
        <strain evidence="3">BED1</strain>
    </source>
</reference>
<sequence length="678" mass="73174">LPSSNPSTSRGHAVRPPRTSASPPPHITGQLVEMGFAPVDARAALVNTMAENGFDVQAATELLLSQAGQEGSARLSPHPPDPQRRRNGDRGRDRDQVTRRPPRTDSHVQSPNPPPIHPQSQLQPDVTAEKLLSQATEIGRGMFSKANALWKEGKERAVKIYEERSATAATNATNGAPTSDARPRWMRDRDHADSVWQRPDRSIGRDVVQDEFNDDEDEEQETVQRERQRPPARRPPQSQAKPTLPQPEREREVDLFSSDSPTTTYQSPFRRGKPKLQAPRPSIQSSLSAPTLHTELPISTSSDPSTSQRQPQPPRTFTTTIALSALTTSTSHKSAGTDAYKRGDFPVALAAYIRALSALPPGHILRLPILTNVALVRSKVGELRDAIKACDEAAAIVRRFVGGTSGNGGGGGGVEEMSFAGAEPEFDEKTPVEVGTGKVSVSVQGDGSAVSNGDLRASVDLVEGLSKAFRRRADALEGLEKWETARSTWEALLGAEWAGAPVKGEAIKGVGRCRKMVEGGGADLATQSAPNPKPRTNAASYPRPKLTPQSSASPPPSAALTALRSTHDAQQAEDTARLECKDTVDARLSAWKSGREGNIRALVTSLDETVLWPELGWRKVSMAEVVSKGQVKGAYVRAIARVHPDKLNAGNTTVEQRMIANGVFGALNEAWNVFQQQQ</sequence>
<dbReference type="Proteomes" id="UP001194468">
    <property type="component" value="Unassembled WGS sequence"/>
</dbReference>
<proteinExistence type="predicted"/>
<dbReference type="Gene3D" id="1.25.40.10">
    <property type="entry name" value="Tetratricopeptide repeat domain"/>
    <property type="match status" value="1"/>
</dbReference>
<feature type="region of interest" description="Disordered" evidence="1">
    <location>
        <begin position="164"/>
        <end position="315"/>
    </location>
</feature>
<feature type="compositionally biased region" description="Low complexity" evidence="1">
    <location>
        <begin position="546"/>
        <end position="563"/>
    </location>
</feature>
<protein>
    <recommendedName>
        <fullName evidence="2">UBA domain-containing protein</fullName>
    </recommendedName>
</protein>
<dbReference type="PANTHER" id="PTHR23172">
    <property type="entry name" value="AUXILIN/CYCLIN G-ASSOCIATED KINASE-RELATED"/>
    <property type="match status" value="1"/>
</dbReference>
<feature type="compositionally biased region" description="Polar residues" evidence="1">
    <location>
        <begin position="1"/>
        <end position="10"/>
    </location>
</feature>
<feature type="compositionally biased region" description="Basic and acidic residues" evidence="1">
    <location>
        <begin position="81"/>
        <end position="106"/>
    </location>
</feature>
<dbReference type="InterPro" id="IPR009060">
    <property type="entry name" value="UBA-like_sf"/>
</dbReference>
<dbReference type="InterPro" id="IPR015940">
    <property type="entry name" value="UBA"/>
</dbReference>
<dbReference type="AlphaFoldDB" id="A0AAD4BFU9"/>
<dbReference type="PROSITE" id="PS50030">
    <property type="entry name" value="UBA"/>
    <property type="match status" value="1"/>
</dbReference>
<feature type="compositionally biased region" description="Low complexity" evidence="1">
    <location>
        <begin position="297"/>
        <end position="315"/>
    </location>
</feature>
<feature type="region of interest" description="Disordered" evidence="1">
    <location>
        <begin position="65"/>
        <end position="125"/>
    </location>
</feature>
<dbReference type="GO" id="GO:0030276">
    <property type="term" value="F:clathrin binding"/>
    <property type="evidence" value="ECO:0007669"/>
    <property type="project" value="TreeGrafter"/>
</dbReference>
<feature type="compositionally biased region" description="Basic and acidic residues" evidence="1">
    <location>
        <begin position="181"/>
        <end position="208"/>
    </location>
</feature>
<feature type="region of interest" description="Disordered" evidence="1">
    <location>
        <begin position="521"/>
        <end position="576"/>
    </location>
</feature>
<feature type="region of interest" description="Disordered" evidence="1">
    <location>
        <begin position="1"/>
        <end position="29"/>
    </location>
</feature>
<comment type="caution">
    <text evidence="3">The sequence shown here is derived from an EMBL/GenBank/DDBJ whole genome shotgun (WGS) entry which is preliminary data.</text>
</comment>
<dbReference type="InterPro" id="IPR011990">
    <property type="entry name" value="TPR-like_helical_dom_sf"/>
</dbReference>
<reference evidence="3" key="2">
    <citation type="journal article" date="2020" name="Nat. Commun.">
        <title>Large-scale genome sequencing of mycorrhizal fungi provides insights into the early evolution of symbiotic traits.</title>
        <authorList>
            <person name="Miyauchi S."/>
            <person name="Kiss E."/>
            <person name="Kuo A."/>
            <person name="Drula E."/>
            <person name="Kohler A."/>
            <person name="Sanchez-Garcia M."/>
            <person name="Morin E."/>
            <person name="Andreopoulos B."/>
            <person name="Barry K.W."/>
            <person name="Bonito G."/>
            <person name="Buee M."/>
            <person name="Carver A."/>
            <person name="Chen C."/>
            <person name="Cichocki N."/>
            <person name="Clum A."/>
            <person name="Culley D."/>
            <person name="Crous P.W."/>
            <person name="Fauchery L."/>
            <person name="Girlanda M."/>
            <person name="Hayes R.D."/>
            <person name="Keri Z."/>
            <person name="LaButti K."/>
            <person name="Lipzen A."/>
            <person name="Lombard V."/>
            <person name="Magnuson J."/>
            <person name="Maillard F."/>
            <person name="Murat C."/>
            <person name="Nolan M."/>
            <person name="Ohm R.A."/>
            <person name="Pangilinan J."/>
            <person name="Pereira M.F."/>
            <person name="Perotto S."/>
            <person name="Peter M."/>
            <person name="Pfister S."/>
            <person name="Riley R."/>
            <person name="Sitrit Y."/>
            <person name="Stielow J.B."/>
            <person name="Szollosi G."/>
            <person name="Zifcakova L."/>
            <person name="Stursova M."/>
            <person name="Spatafora J.W."/>
            <person name="Tedersoo L."/>
            <person name="Vaario L.M."/>
            <person name="Yamada A."/>
            <person name="Yan M."/>
            <person name="Wang P."/>
            <person name="Xu J."/>
            <person name="Bruns T."/>
            <person name="Baldrian P."/>
            <person name="Vilgalys R."/>
            <person name="Dunand C."/>
            <person name="Henrissat B."/>
            <person name="Grigoriev I.V."/>
            <person name="Hibbett D."/>
            <person name="Nagy L.G."/>
            <person name="Martin F.M."/>
        </authorList>
    </citation>
    <scope>NUCLEOTIDE SEQUENCE</scope>
    <source>
        <strain evidence="3">BED1</strain>
    </source>
</reference>
<dbReference type="Gene3D" id="1.10.8.10">
    <property type="entry name" value="DNA helicase RuvA subunit, C-terminal domain"/>
    <property type="match status" value="1"/>
</dbReference>
<dbReference type="GO" id="GO:0072318">
    <property type="term" value="P:clathrin coat disassembly"/>
    <property type="evidence" value="ECO:0007669"/>
    <property type="project" value="TreeGrafter"/>
</dbReference>
<keyword evidence="4" id="KW-1185">Reference proteome</keyword>
<dbReference type="SUPFAM" id="SSF46934">
    <property type="entry name" value="UBA-like"/>
    <property type="match status" value="1"/>
</dbReference>
<evidence type="ECO:0000256" key="1">
    <source>
        <dbReference type="SAM" id="MobiDB-lite"/>
    </source>
</evidence>
<dbReference type="GO" id="GO:0005737">
    <property type="term" value="C:cytoplasm"/>
    <property type="evidence" value="ECO:0007669"/>
    <property type="project" value="TreeGrafter"/>
</dbReference>
<gene>
    <name evidence="3" type="ORF">L210DRAFT_3564346</name>
</gene>
<name>A0AAD4BFU9_BOLED</name>
<feature type="compositionally biased region" description="Acidic residues" evidence="1">
    <location>
        <begin position="209"/>
        <end position="221"/>
    </location>
</feature>
<evidence type="ECO:0000313" key="4">
    <source>
        <dbReference type="Proteomes" id="UP001194468"/>
    </source>
</evidence>
<feature type="compositionally biased region" description="Polar residues" evidence="1">
    <location>
        <begin position="282"/>
        <end position="291"/>
    </location>
</feature>
<dbReference type="SUPFAM" id="SSF46565">
    <property type="entry name" value="Chaperone J-domain"/>
    <property type="match status" value="1"/>
</dbReference>
<dbReference type="GO" id="GO:0072583">
    <property type="term" value="P:clathrin-dependent endocytosis"/>
    <property type="evidence" value="ECO:0007669"/>
    <property type="project" value="TreeGrafter"/>
</dbReference>
<feature type="compositionally biased region" description="Polar residues" evidence="1">
    <location>
        <begin position="257"/>
        <end position="267"/>
    </location>
</feature>
<feature type="domain" description="UBA" evidence="2">
    <location>
        <begin position="22"/>
        <end position="66"/>
    </location>
</feature>
<evidence type="ECO:0000259" key="2">
    <source>
        <dbReference type="PROSITE" id="PS50030"/>
    </source>
</evidence>
<dbReference type="PANTHER" id="PTHR23172:SF19">
    <property type="entry name" value="J DOMAIN-CONTAINING PROTEIN"/>
    <property type="match status" value="1"/>
</dbReference>
<feature type="compositionally biased region" description="Low complexity" evidence="1">
    <location>
        <begin position="166"/>
        <end position="178"/>
    </location>
</feature>
<dbReference type="Gene3D" id="1.10.287.110">
    <property type="entry name" value="DnaJ domain"/>
    <property type="match status" value="1"/>
</dbReference>
<dbReference type="EMBL" id="WHUW01000074">
    <property type="protein sequence ID" value="KAF8428425.1"/>
    <property type="molecule type" value="Genomic_DNA"/>
</dbReference>
<evidence type="ECO:0000313" key="3">
    <source>
        <dbReference type="EMBL" id="KAF8428425.1"/>
    </source>
</evidence>